<keyword evidence="5" id="KW-0804">Transcription</keyword>
<feature type="DNA-binding region" description="OmpR/PhoB-type" evidence="7">
    <location>
        <begin position="126"/>
        <end position="224"/>
    </location>
</feature>
<dbReference type="Proteomes" id="UP001501175">
    <property type="component" value="Unassembled WGS sequence"/>
</dbReference>
<accession>A0ABP8NK39</accession>
<dbReference type="PROSITE" id="PS50110">
    <property type="entry name" value="RESPONSE_REGULATORY"/>
    <property type="match status" value="1"/>
</dbReference>
<dbReference type="InterPro" id="IPR001789">
    <property type="entry name" value="Sig_transdc_resp-reg_receiver"/>
</dbReference>
<comment type="caution">
    <text evidence="10">The sequence shown here is derived from an EMBL/GenBank/DDBJ whole genome shotgun (WGS) entry which is preliminary data.</text>
</comment>
<dbReference type="CDD" id="cd00383">
    <property type="entry name" value="trans_reg_C"/>
    <property type="match status" value="1"/>
</dbReference>
<dbReference type="Gene3D" id="1.10.10.10">
    <property type="entry name" value="Winged helix-like DNA-binding domain superfamily/Winged helix DNA-binding domain"/>
    <property type="match status" value="1"/>
</dbReference>
<sequence>MKILVIEDEVKTIQSIRQGLEEHQWEVDVAYDGTMGFQLATRNPYALIISDIILPGINGLELCRKLREAQVSTPILLLTALGTTDDKVVGLDAGADDYLPKPFEFRELMARVRALTRRTGTVGQTANLLKIADLELNPDTKKVVRAGKEITLTAKEFQLLEYFLRHQGRVISKVELAEKFWDVTFDTGTNVIEVYINFLRKKIDKDFEPKLLHTQIGMGYVVKLPSQ</sequence>
<evidence type="ECO:0000313" key="11">
    <source>
        <dbReference type="Proteomes" id="UP001501175"/>
    </source>
</evidence>
<keyword evidence="4 7" id="KW-0238">DNA-binding</keyword>
<protein>
    <submittedName>
        <fullName evidence="10">Response regulator transcription factor</fullName>
    </submittedName>
</protein>
<dbReference type="PANTHER" id="PTHR48111:SF22">
    <property type="entry name" value="REGULATOR OF RPOS"/>
    <property type="match status" value="1"/>
</dbReference>
<name>A0ABP8NK39_9BACT</name>
<keyword evidence="11" id="KW-1185">Reference proteome</keyword>
<evidence type="ECO:0000256" key="6">
    <source>
        <dbReference type="PROSITE-ProRule" id="PRU00169"/>
    </source>
</evidence>
<dbReference type="InterPro" id="IPR001867">
    <property type="entry name" value="OmpR/PhoB-type_DNA-bd"/>
</dbReference>
<feature type="modified residue" description="4-aspartylphosphate" evidence="6">
    <location>
        <position position="51"/>
    </location>
</feature>
<evidence type="ECO:0000259" key="8">
    <source>
        <dbReference type="PROSITE" id="PS50110"/>
    </source>
</evidence>
<organism evidence="10 11">
    <name type="scientific">Nibrella saemangeumensis</name>
    <dbReference type="NCBI Taxonomy" id="1084526"/>
    <lineage>
        <taxon>Bacteria</taxon>
        <taxon>Pseudomonadati</taxon>
        <taxon>Bacteroidota</taxon>
        <taxon>Cytophagia</taxon>
        <taxon>Cytophagales</taxon>
        <taxon>Spirosomataceae</taxon>
        <taxon>Nibrella</taxon>
    </lineage>
</organism>
<proteinExistence type="predicted"/>
<dbReference type="InterPro" id="IPR036388">
    <property type="entry name" value="WH-like_DNA-bd_sf"/>
</dbReference>
<dbReference type="CDD" id="cd19935">
    <property type="entry name" value="REC_OmpR_CusR-like"/>
    <property type="match status" value="1"/>
</dbReference>
<keyword evidence="3" id="KW-0805">Transcription regulation</keyword>
<evidence type="ECO:0000256" key="1">
    <source>
        <dbReference type="ARBA" id="ARBA00022553"/>
    </source>
</evidence>
<evidence type="ECO:0000259" key="9">
    <source>
        <dbReference type="PROSITE" id="PS51755"/>
    </source>
</evidence>
<keyword evidence="2" id="KW-0902">Two-component regulatory system</keyword>
<dbReference type="Pfam" id="PF00486">
    <property type="entry name" value="Trans_reg_C"/>
    <property type="match status" value="1"/>
</dbReference>
<reference evidence="11" key="1">
    <citation type="journal article" date="2019" name="Int. J. Syst. Evol. Microbiol.">
        <title>The Global Catalogue of Microorganisms (GCM) 10K type strain sequencing project: providing services to taxonomists for standard genome sequencing and annotation.</title>
        <authorList>
            <consortium name="The Broad Institute Genomics Platform"/>
            <consortium name="The Broad Institute Genome Sequencing Center for Infectious Disease"/>
            <person name="Wu L."/>
            <person name="Ma J."/>
        </authorList>
    </citation>
    <scope>NUCLEOTIDE SEQUENCE [LARGE SCALE GENOMIC DNA]</scope>
    <source>
        <strain evidence="11">JCM 17927</strain>
    </source>
</reference>
<dbReference type="Pfam" id="PF00072">
    <property type="entry name" value="Response_reg"/>
    <property type="match status" value="1"/>
</dbReference>
<keyword evidence="1 6" id="KW-0597">Phosphoprotein</keyword>
<evidence type="ECO:0000256" key="4">
    <source>
        <dbReference type="ARBA" id="ARBA00023125"/>
    </source>
</evidence>
<dbReference type="EMBL" id="BAABHD010000081">
    <property type="protein sequence ID" value="GAA4466728.1"/>
    <property type="molecule type" value="Genomic_DNA"/>
</dbReference>
<dbReference type="SUPFAM" id="SSF46894">
    <property type="entry name" value="C-terminal effector domain of the bipartite response regulators"/>
    <property type="match status" value="1"/>
</dbReference>
<dbReference type="PROSITE" id="PS51755">
    <property type="entry name" value="OMPR_PHOB"/>
    <property type="match status" value="1"/>
</dbReference>
<dbReference type="InterPro" id="IPR039420">
    <property type="entry name" value="WalR-like"/>
</dbReference>
<dbReference type="InterPro" id="IPR011006">
    <property type="entry name" value="CheY-like_superfamily"/>
</dbReference>
<evidence type="ECO:0000313" key="10">
    <source>
        <dbReference type="EMBL" id="GAA4466728.1"/>
    </source>
</evidence>
<dbReference type="SMART" id="SM00862">
    <property type="entry name" value="Trans_reg_C"/>
    <property type="match status" value="1"/>
</dbReference>
<dbReference type="Gene3D" id="6.10.250.690">
    <property type="match status" value="1"/>
</dbReference>
<dbReference type="PANTHER" id="PTHR48111">
    <property type="entry name" value="REGULATOR OF RPOS"/>
    <property type="match status" value="1"/>
</dbReference>
<dbReference type="Gene3D" id="3.40.50.2300">
    <property type="match status" value="1"/>
</dbReference>
<evidence type="ECO:0000256" key="2">
    <source>
        <dbReference type="ARBA" id="ARBA00023012"/>
    </source>
</evidence>
<evidence type="ECO:0000256" key="7">
    <source>
        <dbReference type="PROSITE-ProRule" id="PRU01091"/>
    </source>
</evidence>
<feature type="domain" description="OmpR/PhoB-type" evidence="9">
    <location>
        <begin position="126"/>
        <end position="224"/>
    </location>
</feature>
<evidence type="ECO:0000256" key="3">
    <source>
        <dbReference type="ARBA" id="ARBA00023015"/>
    </source>
</evidence>
<dbReference type="InterPro" id="IPR016032">
    <property type="entry name" value="Sig_transdc_resp-reg_C-effctor"/>
</dbReference>
<dbReference type="RefSeq" id="WP_345248091.1">
    <property type="nucleotide sequence ID" value="NZ_BAABHD010000081.1"/>
</dbReference>
<dbReference type="SMART" id="SM00448">
    <property type="entry name" value="REC"/>
    <property type="match status" value="1"/>
</dbReference>
<gene>
    <name evidence="10" type="ORF">GCM10023189_49310</name>
</gene>
<dbReference type="SUPFAM" id="SSF52172">
    <property type="entry name" value="CheY-like"/>
    <property type="match status" value="1"/>
</dbReference>
<evidence type="ECO:0000256" key="5">
    <source>
        <dbReference type="ARBA" id="ARBA00023163"/>
    </source>
</evidence>
<feature type="domain" description="Response regulatory" evidence="8">
    <location>
        <begin position="2"/>
        <end position="116"/>
    </location>
</feature>